<name>A0A3M7R7G4_BRAPC</name>
<feature type="region of interest" description="Disordered" evidence="1">
    <location>
        <begin position="144"/>
        <end position="208"/>
    </location>
</feature>
<accession>A0A3M7R7G4</accession>
<feature type="region of interest" description="Disordered" evidence="1">
    <location>
        <begin position="271"/>
        <end position="295"/>
    </location>
</feature>
<organism evidence="2 3">
    <name type="scientific">Brachionus plicatilis</name>
    <name type="common">Marine rotifer</name>
    <name type="synonym">Brachionus muelleri</name>
    <dbReference type="NCBI Taxonomy" id="10195"/>
    <lineage>
        <taxon>Eukaryota</taxon>
        <taxon>Metazoa</taxon>
        <taxon>Spiralia</taxon>
        <taxon>Gnathifera</taxon>
        <taxon>Rotifera</taxon>
        <taxon>Eurotatoria</taxon>
        <taxon>Monogononta</taxon>
        <taxon>Pseudotrocha</taxon>
        <taxon>Ploima</taxon>
        <taxon>Brachionidae</taxon>
        <taxon>Brachionus</taxon>
    </lineage>
</organism>
<evidence type="ECO:0000256" key="1">
    <source>
        <dbReference type="SAM" id="MobiDB-lite"/>
    </source>
</evidence>
<evidence type="ECO:0000313" key="2">
    <source>
        <dbReference type="EMBL" id="RNA19341.1"/>
    </source>
</evidence>
<evidence type="ECO:0000313" key="3">
    <source>
        <dbReference type="Proteomes" id="UP000276133"/>
    </source>
</evidence>
<keyword evidence="3" id="KW-1185">Reference proteome</keyword>
<comment type="caution">
    <text evidence="2">The sequence shown here is derived from an EMBL/GenBank/DDBJ whole genome shotgun (WGS) entry which is preliminary data.</text>
</comment>
<dbReference type="EMBL" id="REGN01004068">
    <property type="protein sequence ID" value="RNA19341.1"/>
    <property type="molecule type" value="Genomic_DNA"/>
</dbReference>
<protein>
    <submittedName>
        <fullName evidence="2">Uncharacterized protein</fullName>
    </submittedName>
</protein>
<dbReference type="AlphaFoldDB" id="A0A3M7R7G4"/>
<gene>
    <name evidence="2" type="ORF">BpHYR1_054573</name>
</gene>
<feature type="compositionally biased region" description="Low complexity" evidence="1">
    <location>
        <begin position="154"/>
        <end position="170"/>
    </location>
</feature>
<feature type="compositionally biased region" description="Polar residues" evidence="1">
    <location>
        <begin position="177"/>
        <end position="207"/>
    </location>
</feature>
<dbReference type="OrthoDB" id="10511940at2759"/>
<sequence length="295" mass="32903">MMFNEYVNHSNQCSNYYNVVRKEDVQMQQADTSRFKQKWMDVSQSYPQQAHTPQYQPKPQQYTYDYNRQPNTPSQTYEFIPKPAERSITPTVQQQQKQYYYQSSAASRSYYAGGYEYGYEQTAAAAMSPANKFSKKISSGSLSNASQVDFGQAPTPSSSSTSSVLSPQPHSKIDSPKSWNTPVPTPLSVSQTTPPRNVQPSLSSANLSELADPSSKSILSEININIDELFMYYPAVFEEIYYSLKLNSIEQIENDLRRYLEEQFKLNLSSSSSSPVGANGAGAAPSAANSAGIRI</sequence>
<dbReference type="Proteomes" id="UP000276133">
    <property type="component" value="Unassembled WGS sequence"/>
</dbReference>
<reference evidence="2 3" key="1">
    <citation type="journal article" date="2018" name="Sci. Rep.">
        <title>Genomic signatures of local adaptation to the degree of environmental predictability in rotifers.</title>
        <authorList>
            <person name="Franch-Gras L."/>
            <person name="Hahn C."/>
            <person name="Garcia-Roger E.M."/>
            <person name="Carmona M.J."/>
            <person name="Serra M."/>
            <person name="Gomez A."/>
        </authorList>
    </citation>
    <scope>NUCLEOTIDE SEQUENCE [LARGE SCALE GENOMIC DNA]</scope>
    <source>
        <strain evidence="2">HYR1</strain>
    </source>
</reference>
<proteinExistence type="predicted"/>